<evidence type="ECO:0000313" key="1">
    <source>
        <dbReference type="EMBL" id="NCN65246.1"/>
    </source>
</evidence>
<evidence type="ECO:0000313" key="3">
    <source>
        <dbReference type="Proteomes" id="UP000738826"/>
    </source>
</evidence>
<dbReference type="SUPFAM" id="SSF46785">
    <property type="entry name" value="Winged helix' DNA-binding domain"/>
    <property type="match status" value="1"/>
</dbReference>
<name>A0A8J7YVN7_9ARCH</name>
<dbReference type="InterPro" id="IPR036390">
    <property type="entry name" value="WH_DNA-bd_sf"/>
</dbReference>
<dbReference type="Pfam" id="PF12840">
    <property type="entry name" value="HTH_20"/>
    <property type="match status" value="1"/>
</dbReference>
<gene>
    <name evidence="2" type="ORF">GW779_06395</name>
    <name evidence="1" type="ORF">GW910_04170</name>
</gene>
<dbReference type="InterPro" id="IPR011991">
    <property type="entry name" value="ArsR-like_HTH"/>
</dbReference>
<dbReference type="InterPro" id="IPR036388">
    <property type="entry name" value="WH-like_DNA-bd_sf"/>
</dbReference>
<dbReference type="Proteomes" id="UP000738826">
    <property type="component" value="Unassembled WGS sequence"/>
</dbReference>
<accession>A0A8J7YVN7</accession>
<dbReference type="EMBL" id="JAACQH010000149">
    <property type="protein sequence ID" value="NCS92007.1"/>
    <property type="molecule type" value="Genomic_DNA"/>
</dbReference>
<sequence length="93" mass="10334">MNQNKNNKKIEINDKGKKIIVMPLDDNSKEISMALANDTARKILSLLSEKPMTLTEICAELEIALSTGEYGLNKLRDAGLIKIKGTKKSEKKC</sequence>
<comment type="caution">
    <text evidence="2">The sequence shown here is derived from an EMBL/GenBank/DDBJ whole genome shotgun (WGS) entry which is preliminary data.</text>
</comment>
<organism evidence="2 3">
    <name type="scientific">Candidatus Altarchaeum hamiconexum</name>
    <dbReference type="NCBI Taxonomy" id="1803513"/>
    <lineage>
        <taxon>Archaea</taxon>
        <taxon>Candidatus Altarchaeota</taxon>
        <taxon>Candidatus Altiarchaeia</taxon>
        <taxon>Candidatus Altarchaeales</taxon>
        <taxon>Candidatus Altarchaeaceae</taxon>
        <taxon>Candidatus Altarchaeum</taxon>
    </lineage>
</organism>
<reference evidence="2" key="1">
    <citation type="submission" date="2019-11" db="EMBL/GenBank/DDBJ databases">
        <title>Lipid analysis of CO2-rich subsurface aquifers suggests an autotrophy-based deep biosphere with lysolipids enriched in CPR bacteria.</title>
        <authorList>
            <person name="Probst A.J."/>
            <person name="Elling F.J."/>
            <person name="Castelle C.J."/>
            <person name="Zhu Q."/>
            <person name="Elvert M."/>
            <person name="Birarda G."/>
            <person name="Holman H.-Y."/>
            <person name="Lane K.R."/>
            <person name="Ladd B."/>
            <person name="Ryan M.C."/>
            <person name="Woyke T."/>
            <person name="Hinrichs K.-U."/>
            <person name="Banfield J.F."/>
        </authorList>
    </citation>
    <scope>NUCLEOTIDE SEQUENCE</scope>
    <source>
        <strain evidence="1">CG_2015-01_33_1645</strain>
        <strain evidence="2">CG_2015-04_33_537</strain>
    </source>
</reference>
<dbReference type="AlphaFoldDB" id="A0A8J7YVN7"/>
<dbReference type="CDD" id="cd00090">
    <property type="entry name" value="HTH_ARSR"/>
    <property type="match status" value="1"/>
</dbReference>
<dbReference type="Gene3D" id="1.10.10.10">
    <property type="entry name" value="Winged helix-like DNA-binding domain superfamily/Winged helix DNA-binding domain"/>
    <property type="match status" value="1"/>
</dbReference>
<proteinExistence type="predicted"/>
<evidence type="ECO:0000313" key="2">
    <source>
        <dbReference type="EMBL" id="NCS92007.1"/>
    </source>
</evidence>
<protein>
    <submittedName>
        <fullName evidence="2">Winged helix-turn-helix transcriptional regulator</fullName>
    </submittedName>
</protein>
<dbReference type="EMBL" id="JAACVF010000105">
    <property type="protein sequence ID" value="NCN65246.1"/>
    <property type="molecule type" value="Genomic_DNA"/>
</dbReference>
<dbReference type="Proteomes" id="UP000768163">
    <property type="component" value="Unassembled WGS sequence"/>
</dbReference>